<sequence length="191" mass="21685">MKAWRAHLEHETLPKVTITTTKASALIRVPKQRVYTNRMPVITSLADTSCTSLGTTGLLAQLNATLGTSYTMDATLSSLLEAFISSNVDFGTTYGLVRSLWYDGWMTIQDELHTCELKDQEKQKSAFLDDRICKHPWKTSCRLQKRVSENPVDKVAGLACLLELDRLPAYYEMQSLEDAWMALVNVMRREY</sequence>
<accession>A0A284S245</accession>
<protein>
    <submittedName>
        <fullName evidence="1">Uncharacterized protein</fullName>
    </submittedName>
</protein>
<proteinExistence type="predicted"/>
<evidence type="ECO:0000313" key="2">
    <source>
        <dbReference type="Proteomes" id="UP000219338"/>
    </source>
</evidence>
<dbReference type="EMBL" id="FUEG01000026">
    <property type="protein sequence ID" value="SJL15083.1"/>
    <property type="molecule type" value="Genomic_DNA"/>
</dbReference>
<organism evidence="1 2">
    <name type="scientific">Armillaria ostoyae</name>
    <name type="common">Armillaria root rot fungus</name>
    <dbReference type="NCBI Taxonomy" id="47428"/>
    <lineage>
        <taxon>Eukaryota</taxon>
        <taxon>Fungi</taxon>
        <taxon>Dikarya</taxon>
        <taxon>Basidiomycota</taxon>
        <taxon>Agaricomycotina</taxon>
        <taxon>Agaricomycetes</taxon>
        <taxon>Agaricomycetidae</taxon>
        <taxon>Agaricales</taxon>
        <taxon>Marasmiineae</taxon>
        <taxon>Physalacriaceae</taxon>
        <taxon>Armillaria</taxon>
    </lineage>
</organism>
<dbReference type="AlphaFoldDB" id="A0A284S245"/>
<evidence type="ECO:0000313" key="1">
    <source>
        <dbReference type="EMBL" id="SJL15083.1"/>
    </source>
</evidence>
<gene>
    <name evidence="1" type="ORF">ARMOST_18565</name>
</gene>
<keyword evidence="2" id="KW-1185">Reference proteome</keyword>
<dbReference type="Proteomes" id="UP000219338">
    <property type="component" value="Unassembled WGS sequence"/>
</dbReference>
<reference evidence="2" key="1">
    <citation type="journal article" date="2017" name="Nat. Ecol. Evol.">
        <title>Genome expansion and lineage-specific genetic innovations in the forest pathogenic fungi Armillaria.</title>
        <authorList>
            <person name="Sipos G."/>
            <person name="Prasanna A.N."/>
            <person name="Walter M.C."/>
            <person name="O'Connor E."/>
            <person name="Balint B."/>
            <person name="Krizsan K."/>
            <person name="Kiss B."/>
            <person name="Hess J."/>
            <person name="Varga T."/>
            <person name="Slot J."/>
            <person name="Riley R."/>
            <person name="Boka B."/>
            <person name="Rigling D."/>
            <person name="Barry K."/>
            <person name="Lee J."/>
            <person name="Mihaltcheva S."/>
            <person name="LaButti K."/>
            <person name="Lipzen A."/>
            <person name="Waldron R."/>
            <person name="Moloney N.M."/>
            <person name="Sperisen C."/>
            <person name="Kredics L."/>
            <person name="Vagvoelgyi C."/>
            <person name="Patrignani A."/>
            <person name="Fitzpatrick D."/>
            <person name="Nagy I."/>
            <person name="Doyle S."/>
            <person name="Anderson J.B."/>
            <person name="Grigoriev I.V."/>
            <person name="Gueldener U."/>
            <person name="Muensterkoetter M."/>
            <person name="Nagy L.G."/>
        </authorList>
    </citation>
    <scope>NUCLEOTIDE SEQUENCE [LARGE SCALE GENOMIC DNA]</scope>
    <source>
        <strain evidence="2">C18/9</strain>
    </source>
</reference>
<name>A0A284S245_ARMOS</name>
<dbReference type="OrthoDB" id="5418601at2759"/>